<sequence>MAFAACLAGFVSPAALSAKDSLGVFSEWGSFRDQNVPRCYAIAKPQPPIRKKDIERIEYDAFASVGTWPKRKIRNQLHLRLSRKMARNASITLNVGGKRFALNGGGGDAWGKDKAMDASIVAAMRSATSMAVTSTDTRGNRFFDQYVLKGAATAIDAATLGCAER</sequence>
<dbReference type="PATRIC" id="fig|361183.4.peg.1444"/>
<gene>
    <name evidence="1" type="ORF">AMC99_01474</name>
</gene>
<evidence type="ECO:0008006" key="3">
    <source>
        <dbReference type="Google" id="ProtNLM"/>
    </source>
</evidence>
<evidence type="ECO:0000313" key="2">
    <source>
        <dbReference type="Proteomes" id="UP000057938"/>
    </source>
</evidence>
<dbReference type="EMBL" id="CP012669">
    <property type="protein sequence ID" value="ALE16766.1"/>
    <property type="molecule type" value="Genomic_DNA"/>
</dbReference>
<protein>
    <recommendedName>
        <fullName evidence="3">Mlr4354 like protein</fullName>
    </recommendedName>
</protein>
<proteinExistence type="predicted"/>
<dbReference type="KEGG" id="aep:AMC99_01474"/>
<name>A0A0M3TAI3_9SPHN</name>
<dbReference type="RefSeq" id="WP_232301346.1">
    <property type="nucleotide sequence ID" value="NZ_CP012669.1"/>
</dbReference>
<keyword evidence="2" id="KW-1185">Reference proteome</keyword>
<dbReference type="Proteomes" id="UP000057938">
    <property type="component" value="Chromosome"/>
</dbReference>
<evidence type="ECO:0000313" key="1">
    <source>
        <dbReference type="EMBL" id="ALE16766.1"/>
    </source>
</evidence>
<accession>A0A0M3TAI3</accession>
<reference evidence="1 2" key="1">
    <citation type="submission" date="2015-09" db="EMBL/GenBank/DDBJ databases">
        <title>Complete genome sequence of a benzo[a]pyrene-degrading bacterium Altererythrobacter epoxidivorans CGMCC 1.7731T.</title>
        <authorList>
            <person name="Li Z."/>
            <person name="Cheng H."/>
            <person name="Huo Y."/>
            <person name="Xu X."/>
        </authorList>
    </citation>
    <scope>NUCLEOTIDE SEQUENCE [LARGE SCALE GENOMIC DNA]</scope>
    <source>
        <strain evidence="1 2">CGMCC 1.7731</strain>
    </source>
</reference>
<dbReference type="AlphaFoldDB" id="A0A0M3TAI3"/>
<organism evidence="1 2">
    <name type="scientific">Altererythrobacter epoxidivorans</name>
    <dbReference type="NCBI Taxonomy" id="361183"/>
    <lineage>
        <taxon>Bacteria</taxon>
        <taxon>Pseudomonadati</taxon>
        <taxon>Pseudomonadota</taxon>
        <taxon>Alphaproteobacteria</taxon>
        <taxon>Sphingomonadales</taxon>
        <taxon>Erythrobacteraceae</taxon>
        <taxon>Altererythrobacter</taxon>
    </lineage>
</organism>
<dbReference type="STRING" id="361183.AMC99_01474"/>